<dbReference type="Proteomes" id="UP000690515">
    <property type="component" value="Unassembled WGS sequence"/>
</dbReference>
<keyword evidence="1" id="KW-0812">Transmembrane</keyword>
<organism evidence="2 3">
    <name type="scientific">Zooshikella harenae</name>
    <dbReference type="NCBI Taxonomy" id="2827238"/>
    <lineage>
        <taxon>Bacteria</taxon>
        <taxon>Pseudomonadati</taxon>
        <taxon>Pseudomonadota</taxon>
        <taxon>Gammaproteobacteria</taxon>
        <taxon>Oceanospirillales</taxon>
        <taxon>Zooshikellaceae</taxon>
        <taxon>Zooshikella</taxon>
    </lineage>
</organism>
<dbReference type="Pfam" id="PF09838">
    <property type="entry name" value="DUF2065"/>
    <property type="match status" value="1"/>
</dbReference>
<sequence length="63" mass="7385">MDFWRELLVAFCLMLVIEGIIPFLYPHRWRELVAMLAQIDDKTLRIIGLVSMLTGTALLYLFN</sequence>
<dbReference type="RefSeq" id="WP_215819066.1">
    <property type="nucleotide sequence ID" value="NZ_JAGSOY010000012.1"/>
</dbReference>
<feature type="transmembrane region" description="Helical" evidence="1">
    <location>
        <begin position="45"/>
        <end position="62"/>
    </location>
</feature>
<name>A0ABS5ZA22_9GAMM</name>
<evidence type="ECO:0000313" key="3">
    <source>
        <dbReference type="Proteomes" id="UP000690515"/>
    </source>
</evidence>
<dbReference type="EMBL" id="JAGSOY010000012">
    <property type="protein sequence ID" value="MBU2710902.1"/>
    <property type="molecule type" value="Genomic_DNA"/>
</dbReference>
<comment type="caution">
    <text evidence="2">The sequence shown here is derived from an EMBL/GenBank/DDBJ whole genome shotgun (WGS) entry which is preliminary data.</text>
</comment>
<feature type="transmembrane region" description="Helical" evidence="1">
    <location>
        <begin position="7"/>
        <end position="25"/>
    </location>
</feature>
<dbReference type="PANTHER" id="PTHR38602:SF1">
    <property type="entry name" value="INNER MEMBRANE PROTEIN"/>
    <property type="match status" value="1"/>
</dbReference>
<gene>
    <name evidence="2" type="ORF">KCG35_07505</name>
</gene>
<reference evidence="2 3" key="1">
    <citation type="submission" date="2021-04" db="EMBL/GenBank/DDBJ databases">
        <authorList>
            <person name="Pira H."/>
            <person name="Risdian C."/>
            <person name="Wink J."/>
        </authorList>
    </citation>
    <scope>NUCLEOTIDE SEQUENCE [LARGE SCALE GENOMIC DNA]</scope>
    <source>
        <strain evidence="2 3">WH53</strain>
    </source>
</reference>
<keyword evidence="3" id="KW-1185">Reference proteome</keyword>
<accession>A0ABS5ZA22</accession>
<evidence type="ECO:0000256" key="1">
    <source>
        <dbReference type="SAM" id="Phobius"/>
    </source>
</evidence>
<dbReference type="InterPro" id="IPR019201">
    <property type="entry name" value="DUF2065"/>
</dbReference>
<proteinExistence type="predicted"/>
<keyword evidence="1" id="KW-0472">Membrane</keyword>
<protein>
    <submittedName>
        <fullName evidence="2">DUF2065 domain-containing protein</fullName>
    </submittedName>
</protein>
<evidence type="ECO:0000313" key="2">
    <source>
        <dbReference type="EMBL" id="MBU2710902.1"/>
    </source>
</evidence>
<keyword evidence="1" id="KW-1133">Transmembrane helix</keyword>
<dbReference type="PANTHER" id="PTHR38602">
    <property type="entry name" value="INNER MEMBRANE PROTEIN-RELATED"/>
    <property type="match status" value="1"/>
</dbReference>